<protein>
    <submittedName>
        <fullName evidence="2">Uncharacterized protein</fullName>
    </submittedName>
</protein>
<sequence length="231" mass="26258">MQTQRNDVPSHLTHLRVPFVFVPDGAPMPQEWLAAHPGWVKFRATFRPKPWSRPAASANQPEQETVLVTDDDQRLPALQTVMRLHAPRLPREPPNLPPRLAPSTNPPTPYHSARQLIALYTHDTRALIRLWAELNHVPISKLRRQKIKDIGFTEQASERLKTDKTGSNSALIPTADDGTPGNNKTQNRQIDAICSMLRLTKDERTQLHLEISGQNLGFKEILQEARDMFNK</sequence>
<evidence type="ECO:0000256" key="1">
    <source>
        <dbReference type="SAM" id="MobiDB-lite"/>
    </source>
</evidence>
<keyword evidence="3" id="KW-1185">Reference proteome</keyword>
<dbReference type="AlphaFoldDB" id="A0A964DXU5"/>
<evidence type="ECO:0000313" key="2">
    <source>
        <dbReference type="EMBL" id="MCB8874427.1"/>
    </source>
</evidence>
<proteinExistence type="predicted"/>
<dbReference type="RefSeq" id="WP_227320061.1">
    <property type="nucleotide sequence ID" value="NZ_JAESVB010000001.1"/>
</dbReference>
<dbReference type="Proteomes" id="UP000708298">
    <property type="component" value="Unassembled WGS sequence"/>
</dbReference>
<name>A0A964DXU5_9PROT</name>
<comment type="caution">
    <text evidence="2">The sequence shown here is derived from an EMBL/GenBank/DDBJ whole genome shotgun (WGS) entry which is preliminary data.</text>
</comment>
<dbReference type="EMBL" id="JAESVB010000001">
    <property type="protein sequence ID" value="MCB8874427.1"/>
    <property type="molecule type" value="Genomic_DNA"/>
</dbReference>
<feature type="compositionally biased region" description="Pro residues" evidence="1">
    <location>
        <begin position="92"/>
        <end position="107"/>
    </location>
</feature>
<feature type="region of interest" description="Disordered" evidence="1">
    <location>
        <begin position="88"/>
        <end position="107"/>
    </location>
</feature>
<evidence type="ECO:0000313" key="3">
    <source>
        <dbReference type="Proteomes" id="UP000708298"/>
    </source>
</evidence>
<gene>
    <name evidence="2" type="ORF">ASILVAE211_04460</name>
</gene>
<organism evidence="2 3">
    <name type="scientific">Acidisoma silvae</name>
    <dbReference type="NCBI Taxonomy" id="2802396"/>
    <lineage>
        <taxon>Bacteria</taxon>
        <taxon>Pseudomonadati</taxon>
        <taxon>Pseudomonadota</taxon>
        <taxon>Alphaproteobacteria</taxon>
        <taxon>Acetobacterales</taxon>
        <taxon>Acidocellaceae</taxon>
        <taxon>Acidisoma</taxon>
    </lineage>
</organism>
<accession>A0A964DXU5</accession>
<reference evidence="2" key="2">
    <citation type="submission" date="2021-01" db="EMBL/GenBank/DDBJ databases">
        <authorList>
            <person name="Mieszkin S."/>
            <person name="Pouder E."/>
            <person name="Alain K."/>
        </authorList>
    </citation>
    <scope>NUCLEOTIDE SEQUENCE</scope>
    <source>
        <strain evidence="2">HW T2.11</strain>
    </source>
</reference>
<feature type="region of interest" description="Disordered" evidence="1">
    <location>
        <begin position="158"/>
        <end position="186"/>
    </location>
</feature>
<reference evidence="2" key="1">
    <citation type="journal article" date="2021" name="Microorganisms">
        <title>Acidisoma silvae sp. nov. and Acidisomacellulosilytica sp. nov., Two Acidophilic Bacteria Isolated from Decaying Wood, Hydrolyzing Cellulose and Producing Poly-3-hydroxybutyrate.</title>
        <authorList>
            <person name="Mieszkin S."/>
            <person name="Pouder E."/>
            <person name="Uroz S."/>
            <person name="Simon-Colin C."/>
            <person name="Alain K."/>
        </authorList>
    </citation>
    <scope>NUCLEOTIDE SEQUENCE</scope>
    <source>
        <strain evidence="2">HW T2.11</strain>
    </source>
</reference>